<name>A0A9W9SYJ4_9EURO</name>
<dbReference type="AlphaFoldDB" id="A0A9W9SYJ4"/>
<evidence type="ECO:0000313" key="2">
    <source>
        <dbReference type="EMBL" id="KAJ5202787.1"/>
    </source>
</evidence>
<feature type="region of interest" description="Disordered" evidence="1">
    <location>
        <begin position="38"/>
        <end position="70"/>
    </location>
</feature>
<organism evidence="2 3">
    <name type="scientific">Penicillium cf. viridicatum</name>
    <dbReference type="NCBI Taxonomy" id="2972119"/>
    <lineage>
        <taxon>Eukaryota</taxon>
        <taxon>Fungi</taxon>
        <taxon>Dikarya</taxon>
        <taxon>Ascomycota</taxon>
        <taxon>Pezizomycotina</taxon>
        <taxon>Eurotiomycetes</taxon>
        <taxon>Eurotiomycetidae</taxon>
        <taxon>Eurotiales</taxon>
        <taxon>Aspergillaceae</taxon>
        <taxon>Penicillium</taxon>
    </lineage>
</organism>
<dbReference type="Proteomes" id="UP001150942">
    <property type="component" value="Unassembled WGS sequence"/>
</dbReference>
<proteinExistence type="predicted"/>
<evidence type="ECO:0000313" key="3">
    <source>
        <dbReference type="Proteomes" id="UP001150942"/>
    </source>
</evidence>
<reference evidence="2" key="1">
    <citation type="submission" date="2022-11" db="EMBL/GenBank/DDBJ databases">
        <authorList>
            <person name="Petersen C."/>
        </authorList>
    </citation>
    <scope>NUCLEOTIDE SEQUENCE</scope>
    <source>
        <strain evidence="2">IBT 20477</strain>
    </source>
</reference>
<reference evidence="2" key="2">
    <citation type="journal article" date="2023" name="IMA Fungus">
        <title>Comparative genomic study of the Penicillium genus elucidates a diverse pangenome and 15 lateral gene transfer events.</title>
        <authorList>
            <person name="Petersen C."/>
            <person name="Sorensen T."/>
            <person name="Nielsen M.R."/>
            <person name="Sondergaard T.E."/>
            <person name="Sorensen J.L."/>
            <person name="Fitzpatrick D.A."/>
            <person name="Frisvad J.C."/>
            <person name="Nielsen K.L."/>
        </authorList>
    </citation>
    <scope>NUCLEOTIDE SEQUENCE</scope>
    <source>
        <strain evidence="2">IBT 20477</strain>
    </source>
</reference>
<comment type="caution">
    <text evidence="2">The sequence shown here is derived from an EMBL/GenBank/DDBJ whole genome shotgun (WGS) entry which is preliminary data.</text>
</comment>
<sequence>MEPKCSAMTLSKDSHENWYSILVGSEYMVCTHHVVEDPPPALSHGGYGEMAVERVGERKKRRRREEVEGG</sequence>
<keyword evidence="3" id="KW-1185">Reference proteome</keyword>
<gene>
    <name evidence="2" type="ORF">N7449_004866</name>
</gene>
<accession>A0A9W9SYJ4</accession>
<dbReference type="EMBL" id="JAPQKQ010000003">
    <property type="protein sequence ID" value="KAJ5202787.1"/>
    <property type="molecule type" value="Genomic_DNA"/>
</dbReference>
<evidence type="ECO:0000256" key="1">
    <source>
        <dbReference type="SAM" id="MobiDB-lite"/>
    </source>
</evidence>
<protein>
    <submittedName>
        <fullName evidence="2">Uncharacterized protein</fullName>
    </submittedName>
</protein>